<dbReference type="RefSeq" id="WP_010024749.1">
    <property type="nucleotide sequence ID" value="NZ_AFVQ02000046.1"/>
</dbReference>
<comment type="caution">
    <text evidence="2">The sequence shown here is derived from an EMBL/GenBank/DDBJ whole genome shotgun (WGS) entry which is preliminary data.</text>
</comment>
<reference evidence="2 3" key="1">
    <citation type="journal article" date="2011" name="J. Bacteriol.">
        <title>Draft genome sequence of Sporolactobacillus inulinus strain CASD, an efficient D-lactic acid-producing bacterium with high-concentration lactate tolerance capability.</title>
        <authorList>
            <person name="Yu B."/>
            <person name="Su F."/>
            <person name="Wang L."/>
            <person name="Xu K."/>
            <person name="Zhao B."/>
            <person name="Xu P."/>
        </authorList>
    </citation>
    <scope>NUCLEOTIDE SEQUENCE [LARGE SCALE GENOMIC DNA]</scope>
    <source>
        <strain evidence="2 3">CASD</strain>
    </source>
</reference>
<keyword evidence="2" id="KW-0808">Transferase</keyword>
<sequence>MQDEHGNDALTLKGKQVLVTRAASQSGSLCEHIRSCGGEPLLVPLIAYRRTTFSQTERMKWLQAVQQSDWLIFTSQNSLDAFMELIDRLDRLQGVKLAAVGKKTGERLETYGLRADFIPKSYTGQALLEAFCNGRLAAEQVTIPLSSLSNRTLIDGFNDLGIKVASRVLYQTIADQASQKRLEEAVASKQLSAITFASPSAVRFFTELLPEKRWRSALNRCVVAVIGKTTADSLEKLGVVADVVPETFTAASMIDALANYYLNKEGSNQNEQQA</sequence>
<evidence type="ECO:0000259" key="1">
    <source>
        <dbReference type="Pfam" id="PF02602"/>
    </source>
</evidence>
<feature type="domain" description="Tetrapyrrole biosynthesis uroporphyrinogen III synthase" evidence="1">
    <location>
        <begin position="31"/>
        <end position="254"/>
    </location>
</feature>
<evidence type="ECO:0000313" key="3">
    <source>
        <dbReference type="Proteomes" id="UP000035553"/>
    </source>
</evidence>
<dbReference type="Gene3D" id="3.40.50.10090">
    <property type="match status" value="2"/>
</dbReference>
<dbReference type="InterPro" id="IPR036108">
    <property type="entry name" value="4pyrrol_syn_uPrphyn_synt_sf"/>
</dbReference>
<dbReference type="OrthoDB" id="9815856at2"/>
<dbReference type="PANTHER" id="PTHR40082">
    <property type="entry name" value="BLR5956 PROTEIN"/>
    <property type="match status" value="1"/>
</dbReference>
<dbReference type="InterPro" id="IPR003754">
    <property type="entry name" value="4pyrrol_synth_uPrphyn_synth"/>
</dbReference>
<evidence type="ECO:0000313" key="2">
    <source>
        <dbReference type="EMBL" id="KLI03282.1"/>
    </source>
</evidence>
<dbReference type="Pfam" id="PF02602">
    <property type="entry name" value="HEM4"/>
    <property type="match status" value="1"/>
</dbReference>
<accession>A0A0U1QRB1</accession>
<protein>
    <submittedName>
        <fullName evidence="2">Uroporphyrin-III methyltransferase</fullName>
    </submittedName>
</protein>
<dbReference type="InterPro" id="IPR039793">
    <property type="entry name" value="UROS/Hem4"/>
</dbReference>
<dbReference type="PANTHER" id="PTHR40082:SF1">
    <property type="entry name" value="BLR5956 PROTEIN"/>
    <property type="match status" value="1"/>
</dbReference>
<dbReference type="EMBL" id="AFVQ02000046">
    <property type="protein sequence ID" value="KLI03282.1"/>
    <property type="molecule type" value="Genomic_DNA"/>
</dbReference>
<gene>
    <name evidence="2" type="ORF">SINU_03665</name>
</gene>
<dbReference type="GO" id="GO:0006780">
    <property type="term" value="P:uroporphyrinogen III biosynthetic process"/>
    <property type="evidence" value="ECO:0007669"/>
    <property type="project" value="InterPro"/>
</dbReference>
<dbReference type="GO" id="GO:0008168">
    <property type="term" value="F:methyltransferase activity"/>
    <property type="evidence" value="ECO:0007669"/>
    <property type="project" value="UniProtKB-KW"/>
</dbReference>
<dbReference type="SUPFAM" id="SSF69618">
    <property type="entry name" value="HemD-like"/>
    <property type="match status" value="1"/>
</dbReference>
<organism evidence="2 3">
    <name type="scientific">Sporolactobacillus inulinus CASD</name>
    <dbReference type="NCBI Taxonomy" id="1069536"/>
    <lineage>
        <taxon>Bacteria</taxon>
        <taxon>Bacillati</taxon>
        <taxon>Bacillota</taxon>
        <taxon>Bacilli</taxon>
        <taxon>Bacillales</taxon>
        <taxon>Sporolactobacillaceae</taxon>
        <taxon>Sporolactobacillus</taxon>
    </lineage>
</organism>
<keyword evidence="3" id="KW-1185">Reference proteome</keyword>
<dbReference type="Proteomes" id="UP000035553">
    <property type="component" value="Unassembled WGS sequence"/>
</dbReference>
<dbReference type="CDD" id="cd06578">
    <property type="entry name" value="HemD"/>
    <property type="match status" value="1"/>
</dbReference>
<dbReference type="AlphaFoldDB" id="A0A0U1QRB1"/>
<dbReference type="GO" id="GO:0032259">
    <property type="term" value="P:methylation"/>
    <property type="evidence" value="ECO:0007669"/>
    <property type="project" value="UniProtKB-KW"/>
</dbReference>
<name>A0A0U1QRB1_9BACL</name>
<dbReference type="STRING" id="1069536.SINU_03665"/>
<dbReference type="GO" id="GO:0004852">
    <property type="term" value="F:uroporphyrinogen-III synthase activity"/>
    <property type="evidence" value="ECO:0007669"/>
    <property type="project" value="InterPro"/>
</dbReference>
<proteinExistence type="predicted"/>
<keyword evidence="2" id="KW-0489">Methyltransferase</keyword>